<reference evidence="1" key="1">
    <citation type="submission" date="2020-11" db="EMBL/GenBank/DDBJ databases">
        <authorList>
            <person name="Davenport K.M."/>
            <person name="Bickhart D.M."/>
            <person name="Smith T.P.L."/>
            <person name="Murdoch B.M."/>
            <person name="Rosen B.D."/>
        </authorList>
    </citation>
    <scope>NUCLEOTIDE SEQUENCE [LARGE SCALE GENOMIC DNA]</scope>
    <source>
        <strain evidence="1">OAR_USU_Benz2616</strain>
    </source>
</reference>
<gene>
    <name evidence="1" type="primary">TAFA3</name>
</gene>
<name>A0AC11DF98_SHEEP</name>
<dbReference type="Ensembl" id="ENSOART00020047499.1">
    <property type="protein sequence ID" value="ENSOARP00020044710.1"/>
    <property type="gene ID" value="ENSOARG00020014692.2"/>
</dbReference>
<protein>
    <submittedName>
        <fullName evidence="1">Uncharacterized protein</fullName>
    </submittedName>
</protein>
<sequence>GPWPHPEEARRWGLVWTPSFSCARARLCQGDECSLAGEEGRTGALGCGREISSTSSSPAIGNLLPTPAPSWEEEEGLRAWSCGKGEEGRWPGLATGSGSVLAPAVPVKQGTCEVIATHRCCNRNHIEERSQTVKCSCFSGQVAGTTRAKPSCVDASIILQKWWCHMEPCLPGEECKVLPDLSGWSCSSGHKVRTTKAPLHAPMIHSLQLTPAFLWLNCCADTTGEGGYFHGLLPAPQSKGSLKFY</sequence>
<organism evidence="1">
    <name type="scientific">Ovis aries</name>
    <name type="common">Sheep</name>
    <dbReference type="NCBI Taxonomy" id="9940"/>
    <lineage>
        <taxon>Eukaryota</taxon>
        <taxon>Metazoa</taxon>
        <taxon>Chordata</taxon>
        <taxon>Craniata</taxon>
        <taxon>Vertebrata</taxon>
        <taxon>Euteleostomi</taxon>
        <taxon>Mammalia</taxon>
        <taxon>Eutheria</taxon>
        <taxon>Laurasiatheria</taxon>
        <taxon>Artiodactyla</taxon>
        <taxon>Ruminantia</taxon>
        <taxon>Pecora</taxon>
        <taxon>Bovidae</taxon>
        <taxon>Caprinae</taxon>
        <taxon>Ovis</taxon>
    </lineage>
</organism>
<accession>A0AC11DF98</accession>
<reference evidence="1" key="2">
    <citation type="submission" date="2025-08" db="UniProtKB">
        <authorList>
            <consortium name="Ensembl"/>
        </authorList>
    </citation>
    <scope>IDENTIFICATION</scope>
</reference>
<evidence type="ECO:0000313" key="1">
    <source>
        <dbReference type="Ensembl" id="ENSOARP00020044710.1"/>
    </source>
</evidence>
<proteinExistence type="predicted"/>
<reference evidence="1" key="3">
    <citation type="submission" date="2025-09" db="UniProtKB">
        <authorList>
            <consortium name="Ensembl"/>
        </authorList>
    </citation>
    <scope>IDENTIFICATION</scope>
</reference>